<dbReference type="InterPro" id="IPR036648">
    <property type="entry name" value="CN_Hdrase_a/SCN_Hdrase_g_sf"/>
</dbReference>
<evidence type="ECO:0008006" key="3">
    <source>
        <dbReference type="Google" id="ProtNLM"/>
    </source>
</evidence>
<accession>A0A1M4WDE2</accession>
<name>A0A1M4WDE2_9HYPH</name>
<organism evidence="1 2">
    <name type="scientific">Kaistia soli DSM 19436</name>
    <dbReference type="NCBI Taxonomy" id="1122133"/>
    <lineage>
        <taxon>Bacteria</taxon>
        <taxon>Pseudomonadati</taxon>
        <taxon>Pseudomonadota</taxon>
        <taxon>Alphaproteobacteria</taxon>
        <taxon>Hyphomicrobiales</taxon>
        <taxon>Kaistiaceae</taxon>
        <taxon>Kaistia</taxon>
    </lineage>
</organism>
<dbReference type="GO" id="GO:0003824">
    <property type="term" value="F:catalytic activity"/>
    <property type="evidence" value="ECO:0007669"/>
    <property type="project" value="InterPro"/>
</dbReference>
<dbReference type="Gene3D" id="3.90.330.10">
    <property type="entry name" value="Nitrile hydratase alpha /Thiocyanate hydrolase gamma"/>
    <property type="match status" value="1"/>
</dbReference>
<dbReference type="EMBL" id="FQUP01000001">
    <property type="protein sequence ID" value="SHE79301.1"/>
    <property type="molecule type" value="Genomic_DNA"/>
</dbReference>
<dbReference type="OrthoDB" id="2635735at2"/>
<dbReference type="SUPFAM" id="SSF56209">
    <property type="entry name" value="Nitrile hydratase alpha chain"/>
    <property type="match status" value="1"/>
</dbReference>
<dbReference type="Proteomes" id="UP000184485">
    <property type="component" value="Unassembled WGS sequence"/>
</dbReference>
<gene>
    <name evidence="1" type="ORF">SAMN02745157_0948</name>
</gene>
<dbReference type="RefSeq" id="WP_073051585.1">
    <property type="nucleotide sequence ID" value="NZ_FQUP01000001.1"/>
</dbReference>
<proteinExistence type="predicted"/>
<protein>
    <recommendedName>
        <fullName evidence="3">NHLP leader peptide domain-containing protein</fullName>
    </recommendedName>
</protein>
<dbReference type="AlphaFoldDB" id="A0A1M4WDE2"/>
<sequence length="114" mass="12694">MTGDFERKLTRRVWADDAFADRLEERPDEALQSIGLSVPAGVKVKVVVQKRDRIYFTIPPVRSPGSPPPTAPLNQFDLWSSKGLFIWLVPVAAKFKLLALRNAARQTGDGHAQP</sequence>
<reference evidence="1 2" key="1">
    <citation type="submission" date="2016-11" db="EMBL/GenBank/DDBJ databases">
        <authorList>
            <person name="Jaros S."/>
            <person name="Januszkiewicz K."/>
            <person name="Wedrychowicz H."/>
        </authorList>
    </citation>
    <scope>NUCLEOTIDE SEQUENCE [LARGE SCALE GENOMIC DNA]</scope>
    <source>
        <strain evidence="1 2">DSM 19436</strain>
    </source>
</reference>
<dbReference type="STRING" id="1122133.SAMN02745157_0948"/>
<keyword evidence="2" id="KW-1185">Reference proteome</keyword>
<dbReference type="GO" id="GO:0046914">
    <property type="term" value="F:transition metal ion binding"/>
    <property type="evidence" value="ECO:0007669"/>
    <property type="project" value="InterPro"/>
</dbReference>
<evidence type="ECO:0000313" key="1">
    <source>
        <dbReference type="EMBL" id="SHE79301.1"/>
    </source>
</evidence>
<evidence type="ECO:0000313" key="2">
    <source>
        <dbReference type="Proteomes" id="UP000184485"/>
    </source>
</evidence>